<evidence type="ECO:0000313" key="1">
    <source>
        <dbReference type="EMBL" id="KAF5902683.1"/>
    </source>
</evidence>
<keyword evidence="2" id="KW-1185">Reference proteome</keyword>
<dbReference type="Proteomes" id="UP000727407">
    <property type="component" value="Unassembled WGS sequence"/>
</dbReference>
<protein>
    <submittedName>
        <fullName evidence="1">DNA mismatch repair protein MutS</fullName>
    </submittedName>
</protein>
<dbReference type="AlphaFoldDB" id="A0A8J4U8K5"/>
<dbReference type="EMBL" id="QNUK01000086">
    <property type="protein sequence ID" value="KAF5902683.1"/>
    <property type="molecule type" value="Genomic_DNA"/>
</dbReference>
<reference evidence="1" key="1">
    <citation type="submission" date="2020-07" db="EMBL/GenBank/DDBJ databases">
        <title>Clarias magur genome sequencing, assembly and annotation.</title>
        <authorList>
            <person name="Kushwaha B."/>
            <person name="Kumar R."/>
            <person name="Das P."/>
            <person name="Joshi C.G."/>
            <person name="Kumar D."/>
            <person name="Nagpure N.S."/>
            <person name="Pandey M."/>
            <person name="Agarwal S."/>
            <person name="Srivastava S."/>
            <person name="Singh M."/>
            <person name="Sahoo L."/>
            <person name="Jayasankar P."/>
            <person name="Meher P.K."/>
            <person name="Koringa P.G."/>
            <person name="Iquebal M.A."/>
            <person name="Das S.P."/>
            <person name="Bit A."/>
            <person name="Patnaik S."/>
            <person name="Patel N."/>
            <person name="Shah T.M."/>
            <person name="Hinsu A."/>
            <person name="Jena J.K."/>
        </authorList>
    </citation>
    <scope>NUCLEOTIDE SEQUENCE</scope>
    <source>
        <strain evidence="1">CIFAMagur01</strain>
        <tissue evidence="1">Testis</tissue>
    </source>
</reference>
<proteinExistence type="predicted"/>
<organism evidence="1 2">
    <name type="scientific">Clarias magur</name>
    <name type="common">Asian catfish</name>
    <name type="synonym">Macropteronotus magur</name>
    <dbReference type="NCBI Taxonomy" id="1594786"/>
    <lineage>
        <taxon>Eukaryota</taxon>
        <taxon>Metazoa</taxon>
        <taxon>Chordata</taxon>
        <taxon>Craniata</taxon>
        <taxon>Vertebrata</taxon>
        <taxon>Euteleostomi</taxon>
        <taxon>Actinopterygii</taxon>
        <taxon>Neopterygii</taxon>
        <taxon>Teleostei</taxon>
        <taxon>Ostariophysi</taxon>
        <taxon>Siluriformes</taxon>
        <taxon>Clariidae</taxon>
        <taxon>Clarias</taxon>
    </lineage>
</organism>
<comment type="caution">
    <text evidence="1">The sequence shown here is derived from an EMBL/GenBank/DDBJ whole genome shotgun (WGS) entry which is preliminary data.</text>
</comment>
<accession>A0A8J4U8K5</accession>
<name>A0A8J4U8K5_CLAMG</name>
<evidence type="ECO:0000313" key="2">
    <source>
        <dbReference type="Proteomes" id="UP000727407"/>
    </source>
</evidence>
<sequence length="72" mass="8121">VSHGCLEGYSCEDLFYRLSVLRLQVSSWLKSSESLEEVFSPVFGDLELFQSQNNCGAFCFPLYKAGSLEEMV</sequence>
<feature type="non-terminal residue" evidence="1">
    <location>
        <position position="1"/>
    </location>
</feature>
<gene>
    <name evidence="1" type="primary">prpR</name>
    <name evidence="1" type="ORF">DAT39_007628</name>
</gene>